<gene>
    <name evidence="2" type="ORF">NDU88_006969</name>
</gene>
<feature type="region of interest" description="Disordered" evidence="1">
    <location>
        <begin position="108"/>
        <end position="127"/>
    </location>
</feature>
<evidence type="ECO:0000313" key="2">
    <source>
        <dbReference type="EMBL" id="KAJ1181769.1"/>
    </source>
</evidence>
<organism evidence="2 3">
    <name type="scientific">Pleurodeles waltl</name>
    <name type="common">Iberian ribbed newt</name>
    <dbReference type="NCBI Taxonomy" id="8319"/>
    <lineage>
        <taxon>Eukaryota</taxon>
        <taxon>Metazoa</taxon>
        <taxon>Chordata</taxon>
        <taxon>Craniata</taxon>
        <taxon>Vertebrata</taxon>
        <taxon>Euteleostomi</taxon>
        <taxon>Amphibia</taxon>
        <taxon>Batrachia</taxon>
        <taxon>Caudata</taxon>
        <taxon>Salamandroidea</taxon>
        <taxon>Salamandridae</taxon>
        <taxon>Pleurodelinae</taxon>
        <taxon>Pleurodeles</taxon>
    </lineage>
</organism>
<evidence type="ECO:0000313" key="3">
    <source>
        <dbReference type="Proteomes" id="UP001066276"/>
    </source>
</evidence>
<feature type="compositionally biased region" description="Basic and acidic residues" evidence="1">
    <location>
        <begin position="108"/>
        <end position="120"/>
    </location>
</feature>
<comment type="caution">
    <text evidence="2">The sequence shown here is derived from an EMBL/GenBank/DDBJ whole genome shotgun (WGS) entry which is preliminary data.</text>
</comment>
<keyword evidence="3" id="KW-1185">Reference proteome</keyword>
<proteinExistence type="predicted"/>
<sequence length="127" mass="14601">MLSQPKQAPSDPKPSAPNQTSAPKHPEKPSAPKHIFTKADIRVNDLFDVQNTQKRGLSLDMGPKLINIAFVDMNPFPLHQIRNRRAYYLKKVRLEFTELEAIRRDFLRQGDSSPEQRDLFSDDDEDS</sequence>
<feature type="region of interest" description="Disordered" evidence="1">
    <location>
        <begin position="1"/>
        <end position="35"/>
    </location>
</feature>
<evidence type="ECO:0000256" key="1">
    <source>
        <dbReference type="SAM" id="MobiDB-lite"/>
    </source>
</evidence>
<dbReference type="AlphaFoldDB" id="A0AAV7U045"/>
<dbReference type="Proteomes" id="UP001066276">
    <property type="component" value="Chromosome 3_2"/>
</dbReference>
<reference evidence="2" key="1">
    <citation type="journal article" date="2022" name="bioRxiv">
        <title>Sequencing and chromosome-scale assembly of the giantPleurodeles waltlgenome.</title>
        <authorList>
            <person name="Brown T."/>
            <person name="Elewa A."/>
            <person name="Iarovenko S."/>
            <person name="Subramanian E."/>
            <person name="Araus A.J."/>
            <person name="Petzold A."/>
            <person name="Susuki M."/>
            <person name="Suzuki K.-i.T."/>
            <person name="Hayashi T."/>
            <person name="Toyoda A."/>
            <person name="Oliveira C."/>
            <person name="Osipova E."/>
            <person name="Leigh N.D."/>
            <person name="Simon A."/>
            <person name="Yun M.H."/>
        </authorList>
    </citation>
    <scope>NUCLEOTIDE SEQUENCE</scope>
    <source>
        <strain evidence="2">20211129_DDA</strain>
        <tissue evidence="2">Liver</tissue>
    </source>
</reference>
<name>A0AAV7U045_PLEWA</name>
<protein>
    <submittedName>
        <fullName evidence="2">Uncharacterized protein</fullName>
    </submittedName>
</protein>
<dbReference type="EMBL" id="JANPWB010000006">
    <property type="protein sequence ID" value="KAJ1181769.1"/>
    <property type="molecule type" value="Genomic_DNA"/>
</dbReference>
<accession>A0AAV7U045</accession>